<keyword evidence="5 8" id="KW-0949">S-adenosyl-L-methionine</keyword>
<dbReference type="Gene3D" id="3.40.50.150">
    <property type="entry name" value="Vaccinia Virus protein VP39"/>
    <property type="match status" value="1"/>
</dbReference>
<keyword evidence="3 8" id="KW-0489">Methyltransferase</keyword>
<dbReference type="GO" id="GO:0006298">
    <property type="term" value="P:mismatch repair"/>
    <property type="evidence" value="ECO:0007669"/>
    <property type="project" value="TreeGrafter"/>
</dbReference>
<evidence type="ECO:0000256" key="5">
    <source>
        <dbReference type="ARBA" id="ARBA00022691"/>
    </source>
</evidence>
<dbReference type="GO" id="GO:0032259">
    <property type="term" value="P:methylation"/>
    <property type="evidence" value="ECO:0007669"/>
    <property type="project" value="UniProtKB-KW"/>
</dbReference>
<feature type="binding site" evidence="7">
    <location>
        <position position="75"/>
    </location>
    <ligand>
        <name>S-adenosyl-L-methionine</name>
        <dbReference type="ChEBI" id="CHEBI:59789"/>
    </ligand>
</feature>
<comment type="similarity">
    <text evidence="1 8">Belongs to the N(4)/N(6)-methyltransferase family.</text>
</comment>
<dbReference type="GO" id="GO:0043565">
    <property type="term" value="F:sequence-specific DNA binding"/>
    <property type="evidence" value="ECO:0007669"/>
    <property type="project" value="TreeGrafter"/>
</dbReference>
<dbReference type="GO" id="GO:0009307">
    <property type="term" value="P:DNA restriction-modification system"/>
    <property type="evidence" value="ECO:0007669"/>
    <property type="project" value="InterPro"/>
</dbReference>
<dbReference type="SUPFAM" id="SSF53335">
    <property type="entry name" value="S-adenosyl-L-methionine-dependent methyltransferases"/>
    <property type="match status" value="1"/>
</dbReference>
<feature type="binding site" evidence="7">
    <location>
        <position position="34"/>
    </location>
    <ligand>
        <name>S-adenosyl-L-methionine</name>
        <dbReference type="ChEBI" id="CHEBI:59789"/>
    </ligand>
</feature>
<evidence type="ECO:0000256" key="6">
    <source>
        <dbReference type="ARBA" id="ARBA00047942"/>
    </source>
</evidence>
<dbReference type="InterPro" id="IPR023095">
    <property type="entry name" value="Ade_MeTrfase_dom_2"/>
</dbReference>
<dbReference type="RefSeq" id="WP_066814432.1">
    <property type="nucleotide sequence ID" value="NZ_CP012661.1"/>
</dbReference>
<feature type="binding site" evidence="7">
    <location>
        <position position="203"/>
    </location>
    <ligand>
        <name>S-adenosyl-L-methionine</name>
        <dbReference type="ChEBI" id="CHEBI:59789"/>
    </ligand>
</feature>
<evidence type="ECO:0000313" key="9">
    <source>
        <dbReference type="EMBL" id="AMY70252.1"/>
    </source>
</evidence>
<dbReference type="KEGG" id="daa:AKL17_3018"/>
<dbReference type="EMBL" id="CP012661">
    <property type="protein sequence ID" value="AMY70252.1"/>
    <property type="molecule type" value="Genomic_DNA"/>
</dbReference>
<sequence>MQYALFAGLDRAEPVKMRSPAPFKTQLLKWIGNKQKYAHEIIGHFPAQFGAYYEPFLGAGGVMATLAPSEGYGSDVFAPLIEIWAALAERPDELKRWYATRWETYKAGDRVEQYEKIKASYNANPNGADFLFLTRSCFGGVVRFRKNDGYMSTPIGAHQPISPDAFSKRVDTWQHRLKGSKFHLLDYTEAMARAKPGDLVYCDPPYSHSQAILYGAQSFSLAKLMEAIEDCKRRGVYVVLSIDGTKKSGNHYCDIDLPEGLFERELMVNVGRSMLKRFQMGGQTCEAEEVRDRLLLTY</sequence>
<accession>A0A159Z4W5</accession>
<proteinExistence type="inferred from homology"/>
<keyword evidence="10" id="KW-1185">Reference proteome</keyword>
<dbReference type="InterPro" id="IPR029063">
    <property type="entry name" value="SAM-dependent_MTases_sf"/>
</dbReference>
<dbReference type="PANTHER" id="PTHR30481:SF3">
    <property type="entry name" value="DNA ADENINE METHYLASE"/>
    <property type="match status" value="1"/>
</dbReference>
<dbReference type="Gene3D" id="1.10.1020.10">
    <property type="entry name" value="Adenine-specific Methyltransferase, Domain 2"/>
    <property type="match status" value="1"/>
</dbReference>
<organism evidence="9 10">
    <name type="scientific">Frigidibacter mobilis</name>
    <dbReference type="NCBI Taxonomy" id="1335048"/>
    <lineage>
        <taxon>Bacteria</taxon>
        <taxon>Pseudomonadati</taxon>
        <taxon>Pseudomonadota</taxon>
        <taxon>Alphaproteobacteria</taxon>
        <taxon>Rhodobacterales</taxon>
        <taxon>Paracoccaceae</taxon>
        <taxon>Frigidibacter</taxon>
    </lineage>
</organism>
<dbReference type="GO" id="GO:0009007">
    <property type="term" value="F:site-specific DNA-methyltransferase (adenine-specific) activity"/>
    <property type="evidence" value="ECO:0007669"/>
    <property type="project" value="UniProtKB-UniRule"/>
</dbReference>
<dbReference type="PRINTS" id="PR00505">
    <property type="entry name" value="D12N6MTFRASE"/>
</dbReference>
<evidence type="ECO:0000313" key="10">
    <source>
        <dbReference type="Proteomes" id="UP000076128"/>
    </source>
</evidence>
<dbReference type="NCBIfam" id="TIGR00571">
    <property type="entry name" value="dam"/>
    <property type="match status" value="1"/>
</dbReference>
<dbReference type="Proteomes" id="UP000076128">
    <property type="component" value="Chromosome"/>
</dbReference>
<dbReference type="GO" id="GO:1904047">
    <property type="term" value="F:S-adenosyl-L-methionine binding"/>
    <property type="evidence" value="ECO:0007669"/>
    <property type="project" value="TreeGrafter"/>
</dbReference>
<evidence type="ECO:0000256" key="2">
    <source>
        <dbReference type="ARBA" id="ARBA00011900"/>
    </source>
</evidence>
<evidence type="ECO:0000256" key="7">
    <source>
        <dbReference type="PIRSR" id="PIRSR000398-1"/>
    </source>
</evidence>
<evidence type="ECO:0000256" key="8">
    <source>
        <dbReference type="RuleBase" id="RU361257"/>
    </source>
</evidence>
<reference evidence="9 10" key="1">
    <citation type="submission" date="2015-09" db="EMBL/GenBank/DDBJ databases">
        <title>Complete genome sequence of Defluviimonas alba cai42t isolated from an oilfield in Xinjiang.</title>
        <authorList>
            <person name="Geng S."/>
            <person name="Pan X."/>
            <person name="Wu X."/>
        </authorList>
    </citation>
    <scope>NUCLEOTIDE SEQUENCE [LARGE SCALE GENOMIC DNA]</scope>
    <source>
        <strain evidence="10">cai42</strain>
    </source>
</reference>
<dbReference type="InterPro" id="IPR012263">
    <property type="entry name" value="M_m6A_EcoRV"/>
</dbReference>
<dbReference type="Pfam" id="PF02086">
    <property type="entry name" value="MethyltransfD12"/>
    <property type="match status" value="1"/>
</dbReference>
<dbReference type="STRING" id="1335048.AKL17_3018"/>
<feature type="binding site" evidence="7">
    <location>
        <position position="30"/>
    </location>
    <ligand>
        <name>S-adenosyl-L-methionine</name>
        <dbReference type="ChEBI" id="CHEBI:59789"/>
    </ligand>
</feature>
<gene>
    <name evidence="9" type="ORF">AKL17_3018</name>
</gene>
<dbReference type="InterPro" id="IPR002052">
    <property type="entry name" value="DNA_methylase_N6_adenine_CS"/>
</dbReference>
<name>A0A159Z4W5_9RHOB</name>
<dbReference type="REBASE" id="144410">
    <property type="entry name" value="M.Dal42ORF3018P"/>
</dbReference>
<dbReference type="PANTHER" id="PTHR30481">
    <property type="entry name" value="DNA ADENINE METHYLASE"/>
    <property type="match status" value="1"/>
</dbReference>
<keyword evidence="4 8" id="KW-0808">Transferase</keyword>
<comment type="catalytic activity">
    <reaction evidence="6 8">
        <text>a 2'-deoxyadenosine in DNA + S-adenosyl-L-methionine = an N(6)-methyl-2'-deoxyadenosine in DNA + S-adenosyl-L-homocysteine + H(+)</text>
        <dbReference type="Rhea" id="RHEA:15197"/>
        <dbReference type="Rhea" id="RHEA-COMP:12418"/>
        <dbReference type="Rhea" id="RHEA-COMP:12419"/>
        <dbReference type="ChEBI" id="CHEBI:15378"/>
        <dbReference type="ChEBI" id="CHEBI:57856"/>
        <dbReference type="ChEBI" id="CHEBI:59789"/>
        <dbReference type="ChEBI" id="CHEBI:90615"/>
        <dbReference type="ChEBI" id="CHEBI:90616"/>
        <dbReference type="EC" id="2.1.1.72"/>
    </reaction>
</comment>
<evidence type="ECO:0000256" key="1">
    <source>
        <dbReference type="ARBA" id="ARBA00006594"/>
    </source>
</evidence>
<dbReference type="AlphaFoldDB" id="A0A159Z4W5"/>
<dbReference type="EC" id="2.1.1.72" evidence="2 8"/>
<dbReference type="InterPro" id="IPR012327">
    <property type="entry name" value="MeTrfase_D12"/>
</dbReference>
<protein>
    <recommendedName>
        <fullName evidence="2 8">Site-specific DNA-methyltransferase (adenine-specific)</fullName>
        <ecNumber evidence="2 8">2.1.1.72</ecNumber>
    </recommendedName>
</protein>
<evidence type="ECO:0000256" key="3">
    <source>
        <dbReference type="ARBA" id="ARBA00022603"/>
    </source>
</evidence>
<dbReference type="OrthoDB" id="9805629at2"/>
<dbReference type="PIRSF" id="PIRSF000398">
    <property type="entry name" value="M_m6A_EcoRV"/>
    <property type="match status" value="1"/>
</dbReference>
<dbReference type="PROSITE" id="PS00092">
    <property type="entry name" value="N6_MTASE"/>
    <property type="match status" value="1"/>
</dbReference>
<evidence type="ECO:0000256" key="4">
    <source>
        <dbReference type="ARBA" id="ARBA00022679"/>
    </source>
</evidence>